<name>A0A144MA04_BRELN</name>
<keyword evidence="3" id="KW-0813">Transport</keyword>
<feature type="region of interest" description="Disordered" evidence="16">
    <location>
        <begin position="314"/>
        <end position="333"/>
    </location>
</feature>
<evidence type="ECO:0000256" key="14">
    <source>
        <dbReference type="ARBA" id="ARBA00044143"/>
    </source>
</evidence>
<dbReference type="SMART" id="SM00382">
    <property type="entry name" value="AAA"/>
    <property type="match status" value="1"/>
</dbReference>
<dbReference type="InterPro" id="IPR003439">
    <property type="entry name" value="ABC_transporter-like_ATP-bd"/>
</dbReference>
<evidence type="ECO:0000256" key="10">
    <source>
        <dbReference type="ARBA" id="ARBA00023112"/>
    </source>
</evidence>
<dbReference type="AlphaFoldDB" id="A0A144MA04"/>
<keyword evidence="11" id="KW-0472">Membrane</keyword>
<evidence type="ECO:0000256" key="5">
    <source>
        <dbReference type="ARBA" id="ARBA00022596"/>
    </source>
</evidence>
<evidence type="ECO:0000256" key="9">
    <source>
        <dbReference type="ARBA" id="ARBA00023065"/>
    </source>
</evidence>
<accession>A0A144MA04</accession>
<evidence type="ECO:0000313" key="19">
    <source>
        <dbReference type="Proteomes" id="UP000075950"/>
    </source>
</evidence>
<evidence type="ECO:0000256" key="2">
    <source>
        <dbReference type="ARBA" id="ARBA00005417"/>
    </source>
</evidence>
<evidence type="ECO:0000256" key="7">
    <source>
        <dbReference type="ARBA" id="ARBA00022840"/>
    </source>
</evidence>
<evidence type="ECO:0000256" key="6">
    <source>
        <dbReference type="ARBA" id="ARBA00022741"/>
    </source>
</evidence>
<dbReference type="InterPro" id="IPR003593">
    <property type="entry name" value="AAA+_ATPase"/>
</dbReference>
<dbReference type="PROSITE" id="PS50893">
    <property type="entry name" value="ABC_TRANSPORTER_2"/>
    <property type="match status" value="1"/>
</dbReference>
<feature type="domain" description="ABC transporter" evidence="17">
    <location>
        <begin position="4"/>
        <end position="278"/>
    </location>
</feature>
<evidence type="ECO:0000256" key="8">
    <source>
        <dbReference type="ARBA" id="ARBA00022967"/>
    </source>
</evidence>
<dbReference type="InterPro" id="IPR050388">
    <property type="entry name" value="ABC_Ni/Peptide_Import"/>
</dbReference>
<evidence type="ECO:0000256" key="4">
    <source>
        <dbReference type="ARBA" id="ARBA00022475"/>
    </source>
</evidence>
<dbReference type="SUPFAM" id="SSF52540">
    <property type="entry name" value="P-loop containing nucleoside triphosphate hydrolases"/>
    <property type="match status" value="1"/>
</dbReference>
<dbReference type="KEGG" id="bly:A2T55_02650"/>
<keyword evidence="8" id="KW-1278">Translocase</keyword>
<evidence type="ECO:0000256" key="13">
    <source>
        <dbReference type="ARBA" id="ARBA00039098"/>
    </source>
</evidence>
<comment type="subcellular location">
    <subcellularLocation>
        <location evidence="1">Cell membrane</location>
        <topology evidence="1">Peripheral membrane protein</topology>
    </subcellularLocation>
</comment>
<dbReference type="PANTHER" id="PTHR43297">
    <property type="entry name" value="OLIGOPEPTIDE TRANSPORT ATP-BINDING PROTEIN APPD"/>
    <property type="match status" value="1"/>
</dbReference>
<dbReference type="GO" id="GO:0005886">
    <property type="term" value="C:plasma membrane"/>
    <property type="evidence" value="ECO:0007669"/>
    <property type="project" value="UniProtKB-SubCell"/>
</dbReference>
<dbReference type="GO" id="GO:0016887">
    <property type="term" value="F:ATP hydrolysis activity"/>
    <property type="evidence" value="ECO:0007669"/>
    <property type="project" value="InterPro"/>
</dbReference>
<sequence>MTALHLQDTTLSLPGTGEVLSSLDLKMPVGGITWLVGESGAGKSTLCNLLAGLSPVDAKVSGVLDLSEIVGARGGSGGVGAGGDRRAGARGGFGGPAEAAVPGDGRIDLSAGRGRRAMATMRRSGAIAWAPQNAMDTFPPTMRLSEWFARAGIESPDLGAYGLENSILRRLPHQVSGGQISRISLAAAVAKSPRLLVCDEPTAGLDPEQADAVVGVLNEQAAAGSRAVLAVTHDLSALQRNARPGDRVAVVFNGHIVENCSVEDFFAGRAENVYVRALAAAAPAAGAHPLPLADGARPQPWVYRDGDELRHLGEGAAGEGVVDGGAVSGGGPE</sequence>
<dbReference type="InterPro" id="IPR017871">
    <property type="entry name" value="ABC_transporter-like_CS"/>
</dbReference>
<evidence type="ECO:0000256" key="12">
    <source>
        <dbReference type="ARBA" id="ARBA00038669"/>
    </source>
</evidence>
<proteinExistence type="inferred from homology"/>
<keyword evidence="7" id="KW-0067">ATP-binding</keyword>
<reference evidence="19" key="1">
    <citation type="submission" date="2016-03" db="EMBL/GenBank/DDBJ databases">
        <authorList>
            <person name="Ploux O."/>
        </authorList>
    </citation>
    <scope>NUCLEOTIDE SEQUENCE [LARGE SCALE GENOMIC DNA]</scope>
    <source>
        <strain evidence="19">BS258</strain>
    </source>
</reference>
<feature type="compositionally biased region" description="Gly residues" evidence="16">
    <location>
        <begin position="315"/>
        <end position="333"/>
    </location>
</feature>
<dbReference type="Proteomes" id="UP000075950">
    <property type="component" value="Chromosome"/>
</dbReference>
<evidence type="ECO:0000256" key="11">
    <source>
        <dbReference type="ARBA" id="ARBA00023136"/>
    </source>
</evidence>
<evidence type="ECO:0000256" key="3">
    <source>
        <dbReference type="ARBA" id="ARBA00022448"/>
    </source>
</evidence>
<gene>
    <name evidence="18" type="ORF">A2T55_02650</name>
</gene>
<comment type="similarity">
    <text evidence="2">Belongs to the ABC transporter superfamily.</text>
</comment>
<keyword evidence="9" id="KW-0406">Ion transport</keyword>
<evidence type="ECO:0000313" key="18">
    <source>
        <dbReference type="EMBL" id="AMT92829.1"/>
    </source>
</evidence>
<keyword evidence="10" id="KW-0921">Nickel transport</keyword>
<organism evidence="18 19">
    <name type="scientific">Brevibacterium linens</name>
    <dbReference type="NCBI Taxonomy" id="1703"/>
    <lineage>
        <taxon>Bacteria</taxon>
        <taxon>Bacillati</taxon>
        <taxon>Actinomycetota</taxon>
        <taxon>Actinomycetes</taxon>
        <taxon>Micrococcales</taxon>
        <taxon>Brevibacteriaceae</taxon>
        <taxon>Brevibacterium</taxon>
    </lineage>
</organism>
<dbReference type="PROSITE" id="PS00211">
    <property type="entry name" value="ABC_TRANSPORTER_1"/>
    <property type="match status" value="1"/>
</dbReference>
<comment type="subunit">
    <text evidence="12">The complex is composed of two ATP-binding proteins (NikD and NikE), two transmembrane proteins (NikB and NikC) and a solute-binding protein (NikA).</text>
</comment>
<dbReference type="PANTHER" id="PTHR43297:SF13">
    <property type="entry name" value="NICKEL ABC TRANSPORTER, ATP-BINDING PROTEIN"/>
    <property type="match status" value="1"/>
</dbReference>
<evidence type="ECO:0000256" key="16">
    <source>
        <dbReference type="SAM" id="MobiDB-lite"/>
    </source>
</evidence>
<keyword evidence="4" id="KW-1003">Cell membrane</keyword>
<dbReference type="Pfam" id="PF00005">
    <property type="entry name" value="ABC_tran"/>
    <property type="match status" value="2"/>
</dbReference>
<keyword evidence="6" id="KW-0547">Nucleotide-binding</keyword>
<evidence type="ECO:0000256" key="1">
    <source>
        <dbReference type="ARBA" id="ARBA00004202"/>
    </source>
</evidence>
<evidence type="ECO:0000256" key="15">
    <source>
        <dbReference type="ARBA" id="ARBA00048610"/>
    </source>
</evidence>
<evidence type="ECO:0000259" key="17">
    <source>
        <dbReference type="PROSITE" id="PS50893"/>
    </source>
</evidence>
<dbReference type="RefSeq" id="WP_062860689.1">
    <property type="nucleotide sequence ID" value="NZ_CP014869.1"/>
</dbReference>
<dbReference type="Gene3D" id="3.40.50.300">
    <property type="entry name" value="P-loop containing nucleotide triphosphate hydrolases"/>
    <property type="match status" value="1"/>
</dbReference>
<comment type="catalytic activity">
    <reaction evidence="15">
        <text>Ni(2+)(out) + ATP + H2O = Ni(2+)(in) + ADP + phosphate + H(+)</text>
        <dbReference type="Rhea" id="RHEA:15557"/>
        <dbReference type="ChEBI" id="CHEBI:15377"/>
        <dbReference type="ChEBI" id="CHEBI:15378"/>
        <dbReference type="ChEBI" id="CHEBI:30616"/>
        <dbReference type="ChEBI" id="CHEBI:43474"/>
        <dbReference type="ChEBI" id="CHEBI:49786"/>
        <dbReference type="ChEBI" id="CHEBI:456216"/>
        <dbReference type="EC" id="7.2.2.11"/>
    </reaction>
    <physiologicalReaction direction="left-to-right" evidence="15">
        <dbReference type="Rhea" id="RHEA:15558"/>
    </physiologicalReaction>
</comment>
<dbReference type="InterPro" id="IPR027417">
    <property type="entry name" value="P-loop_NTPase"/>
</dbReference>
<dbReference type="GO" id="GO:0005524">
    <property type="term" value="F:ATP binding"/>
    <property type="evidence" value="ECO:0007669"/>
    <property type="project" value="UniProtKB-KW"/>
</dbReference>
<keyword evidence="5" id="KW-0533">Nickel</keyword>
<dbReference type="EC" id="7.2.2.11" evidence="13"/>
<protein>
    <recommendedName>
        <fullName evidence="14">Nickel import system ATP-binding protein NikD</fullName>
        <ecNumber evidence="13">7.2.2.11</ecNumber>
    </recommendedName>
</protein>
<dbReference type="EMBL" id="CP014869">
    <property type="protein sequence ID" value="AMT92829.1"/>
    <property type="molecule type" value="Genomic_DNA"/>
</dbReference>
<dbReference type="GO" id="GO:0015413">
    <property type="term" value="F:ABC-type nickel transporter activity"/>
    <property type="evidence" value="ECO:0007669"/>
    <property type="project" value="UniProtKB-EC"/>
</dbReference>